<dbReference type="InterPro" id="IPR050445">
    <property type="entry name" value="Bact_polysacc_biosynth/exp"/>
</dbReference>
<name>A0ABW5U5K7_9RHOB</name>
<accession>A0ABW5U5K7</accession>
<evidence type="ECO:0000259" key="20">
    <source>
        <dbReference type="Pfam" id="PF13807"/>
    </source>
</evidence>
<dbReference type="InterPro" id="IPR003856">
    <property type="entry name" value="LPS_length_determ_N"/>
</dbReference>
<evidence type="ECO:0000256" key="15">
    <source>
        <dbReference type="ARBA" id="ARBA00051245"/>
    </source>
</evidence>
<evidence type="ECO:0000256" key="17">
    <source>
        <dbReference type="SAM" id="Phobius"/>
    </source>
</evidence>
<keyword evidence="13 17" id="KW-0472">Membrane</keyword>
<evidence type="ECO:0000256" key="10">
    <source>
        <dbReference type="ARBA" id="ARBA00022777"/>
    </source>
</evidence>
<dbReference type="Pfam" id="PF13807">
    <property type="entry name" value="GNVR"/>
    <property type="match status" value="1"/>
</dbReference>
<keyword evidence="16" id="KW-0175">Coiled coil</keyword>
<dbReference type="InterPro" id="IPR027417">
    <property type="entry name" value="P-loop_NTPase"/>
</dbReference>
<gene>
    <name evidence="21" type="ORF">ACFSUD_10535</name>
</gene>
<comment type="similarity">
    <text evidence="2">Belongs to the CpsD/CapB family.</text>
</comment>
<feature type="transmembrane region" description="Helical" evidence="17">
    <location>
        <begin position="36"/>
        <end position="56"/>
    </location>
</feature>
<proteinExistence type="inferred from homology"/>
<evidence type="ECO:0000313" key="21">
    <source>
        <dbReference type="EMBL" id="MFD2740007.1"/>
    </source>
</evidence>
<comment type="similarity">
    <text evidence="3">Belongs to the etk/wzc family.</text>
</comment>
<dbReference type="PANTHER" id="PTHR32309">
    <property type="entry name" value="TYROSINE-PROTEIN KINASE"/>
    <property type="match status" value="1"/>
</dbReference>
<dbReference type="InterPro" id="IPR032807">
    <property type="entry name" value="GNVR"/>
</dbReference>
<dbReference type="Gene3D" id="3.40.50.300">
    <property type="entry name" value="P-loop containing nucleotide triphosphate hydrolases"/>
    <property type="match status" value="1"/>
</dbReference>
<dbReference type="RefSeq" id="WP_386374158.1">
    <property type="nucleotide sequence ID" value="NZ_JBHUMP010000008.1"/>
</dbReference>
<evidence type="ECO:0000256" key="16">
    <source>
        <dbReference type="SAM" id="Coils"/>
    </source>
</evidence>
<keyword evidence="7" id="KW-0808">Transferase</keyword>
<evidence type="ECO:0000256" key="3">
    <source>
        <dbReference type="ARBA" id="ARBA00008883"/>
    </source>
</evidence>
<evidence type="ECO:0000256" key="1">
    <source>
        <dbReference type="ARBA" id="ARBA00004429"/>
    </source>
</evidence>
<feature type="domain" description="Polysaccharide chain length determinant N-terminal" evidence="18">
    <location>
        <begin position="24"/>
        <end position="113"/>
    </location>
</feature>
<evidence type="ECO:0000259" key="18">
    <source>
        <dbReference type="Pfam" id="PF02706"/>
    </source>
</evidence>
<evidence type="ECO:0000256" key="2">
    <source>
        <dbReference type="ARBA" id="ARBA00007316"/>
    </source>
</evidence>
<keyword evidence="10" id="KW-0418">Kinase</keyword>
<feature type="domain" description="AAA" evidence="19">
    <location>
        <begin position="595"/>
        <end position="726"/>
    </location>
</feature>
<dbReference type="InterPro" id="IPR005702">
    <property type="entry name" value="Wzc-like_C"/>
</dbReference>
<keyword evidence="9" id="KW-0547">Nucleotide-binding</keyword>
<evidence type="ECO:0000256" key="9">
    <source>
        <dbReference type="ARBA" id="ARBA00022741"/>
    </source>
</evidence>
<dbReference type="PANTHER" id="PTHR32309:SF13">
    <property type="entry name" value="FERRIC ENTEROBACTIN TRANSPORT PROTEIN FEPE"/>
    <property type="match status" value="1"/>
</dbReference>
<evidence type="ECO:0000256" key="4">
    <source>
        <dbReference type="ARBA" id="ARBA00011903"/>
    </source>
</evidence>
<evidence type="ECO:0000256" key="7">
    <source>
        <dbReference type="ARBA" id="ARBA00022679"/>
    </source>
</evidence>
<keyword evidence="14" id="KW-0829">Tyrosine-protein kinase</keyword>
<dbReference type="InterPro" id="IPR025669">
    <property type="entry name" value="AAA_dom"/>
</dbReference>
<evidence type="ECO:0000256" key="12">
    <source>
        <dbReference type="ARBA" id="ARBA00022989"/>
    </source>
</evidence>
<evidence type="ECO:0000256" key="14">
    <source>
        <dbReference type="ARBA" id="ARBA00023137"/>
    </source>
</evidence>
<evidence type="ECO:0000256" key="13">
    <source>
        <dbReference type="ARBA" id="ARBA00023136"/>
    </source>
</evidence>
<organism evidence="21 22">
    <name type="scientific">Sulfitobacter aestuarii</name>
    <dbReference type="NCBI Taxonomy" id="2161676"/>
    <lineage>
        <taxon>Bacteria</taxon>
        <taxon>Pseudomonadati</taxon>
        <taxon>Pseudomonadota</taxon>
        <taxon>Alphaproteobacteria</taxon>
        <taxon>Rhodobacterales</taxon>
        <taxon>Roseobacteraceae</taxon>
        <taxon>Sulfitobacter</taxon>
    </lineage>
</organism>
<evidence type="ECO:0000259" key="19">
    <source>
        <dbReference type="Pfam" id="PF13614"/>
    </source>
</evidence>
<comment type="caution">
    <text evidence="21">The sequence shown here is derived from an EMBL/GenBank/DDBJ whole genome shotgun (WGS) entry which is preliminary data.</text>
</comment>
<evidence type="ECO:0000256" key="11">
    <source>
        <dbReference type="ARBA" id="ARBA00022840"/>
    </source>
</evidence>
<keyword evidence="11" id="KW-0067">ATP-binding</keyword>
<keyword evidence="6" id="KW-0997">Cell inner membrane</keyword>
<comment type="subcellular location">
    <subcellularLocation>
        <location evidence="1">Cell inner membrane</location>
        <topology evidence="1">Multi-pass membrane protein</topology>
    </subcellularLocation>
</comment>
<evidence type="ECO:0000313" key="22">
    <source>
        <dbReference type="Proteomes" id="UP001597474"/>
    </source>
</evidence>
<dbReference type="EC" id="2.7.10.2" evidence="4"/>
<feature type="domain" description="Tyrosine-protein kinase G-rich" evidence="20">
    <location>
        <begin position="418"/>
        <end position="497"/>
    </location>
</feature>
<evidence type="ECO:0000256" key="8">
    <source>
        <dbReference type="ARBA" id="ARBA00022692"/>
    </source>
</evidence>
<evidence type="ECO:0000256" key="6">
    <source>
        <dbReference type="ARBA" id="ARBA00022519"/>
    </source>
</evidence>
<feature type="coiled-coil region" evidence="16">
    <location>
        <begin position="246"/>
        <end position="273"/>
    </location>
</feature>
<sequence>MKELLHDPFRNNSSQPAGGGDLVLDFARIIQIIRNGWWIIALSALVTGTIAAAMVLQATPVYVARAQIMMGQPGGSSNAIENLFPELTLSKEAMAGEIALMTASRQLRAVSEKLNLEAEPEFNPALQPEGPEPGIFAQLSEALESIVKTLLGAPESTFIPIATGSTTERPITHLALAEKRELGDQDIYVGKLSQNLSVHRVGSSFLVDVYYSSTSRETAAAVPNALVDAYLAYQLEQKFGASVQMTEKLTGRLKDLEGRLEASERDLIQYRNAMLSDGYGSEERVTQQLRDLSQRLTVVNSEHTELVSELTEIDRLVDEQGLLAVSGLFDSPLVNRLRNEISDLRQSMSVMELRFGSDTTRSGAVENEIASLEKALRTELQQLRDDMASQEAVARARSAALRRELRGLEEQALELSKQQIAVAQLQRQRDANRVVYDSFLATVTEMNEVTGLQTPDAQIVSYASPPSSAASPRKKETVAISLAAGVFLGLGIVFIRSLLDKSVGSAQQLSELTGGRHVLTIPRMRWRLLKSDPLAYMLARPRSALSEAFRSLRGQLLMNGFDSYAPRPPQTKAAEGGTTGAGHKKLVITLVSATPQVGKTTTCIALARSFSEMGRSCVVIDADLRRGSIARTLAMEPYPDLVDILSNEVELGNALHQDAHSDALVVTSRSTPNDPGGILISDGMEQLVKGLSQHFDVVIIDTSPLLAVTDAVPLARLSNEVVLLARAGRSRSGDIEDVLQMLARVNVQVTSVALTMASSQDRSVHADYIQN</sequence>
<dbReference type="SUPFAM" id="SSF52540">
    <property type="entry name" value="P-loop containing nucleoside triphosphate hydrolases"/>
    <property type="match status" value="1"/>
</dbReference>
<dbReference type="Pfam" id="PF02706">
    <property type="entry name" value="Wzz"/>
    <property type="match status" value="1"/>
</dbReference>
<comment type="catalytic activity">
    <reaction evidence="15">
        <text>L-tyrosyl-[protein] + ATP = O-phospho-L-tyrosyl-[protein] + ADP + H(+)</text>
        <dbReference type="Rhea" id="RHEA:10596"/>
        <dbReference type="Rhea" id="RHEA-COMP:10136"/>
        <dbReference type="Rhea" id="RHEA-COMP:20101"/>
        <dbReference type="ChEBI" id="CHEBI:15378"/>
        <dbReference type="ChEBI" id="CHEBI:30616"/>
        <dbReference type="ChEBI" id="CHEBI:46858"/>
        <dbReference type="ChEBI" id="CHEBI:61978"/>
        <dbReference type="ChEBI" id="CHEBI:456216"/>
        <dbReference type="EC" id="2.7.10.2"/>
    </reaction>
</comment>
<dbReference type="Pfam" id="PF13614">
    <property type="entry name" value="AAA_31"/>
    <property type="match status" value="1"/>
</dbReference>
<keyword evidence="5" id="KW-1003">Cell membrane</keyword>
<protein>
    <recommendedName>
        <fullName evidence="4">non-specific protein-tyrosine kinase</fullName>
        <ecNumber evidence="4">2.7.10.2</ecNumber>
    </recommendedName>
</protein>
<feature type="coiled-coil region" evidence="16">
    <location>
        <begin position="334"/>
        <end position="428"/>
    </location>
</feature>
<dbReference type="Proteomes" id="UP001597474">
    <property type="component" value="Unassembled WGS sequence"/>
</dbReference>
<keyword evidence="12 17" id="KW-1133">Transmembrane helix</keyword>
<dbReference type="CDD" id="cd05387">
    <property type="entry name" value="BY-kinase"/>
    <property type="match status" value="1"/>
</dbReference>
<evidence type="ECO:0000256" key="5">
    <source>
        <dbReference type="ARBA" id="ARBA00022475"/>
    </source>
</evidence>
<dbReference type="EMBL" id="JBHUMP010000008">
    <property type="protein sequence ID" value="MFD2740007.1"/>
    <property type="molecule type" value="Genomic_DNA"/>
</dbReference>
<reference evidence="22" key="1">
    <citation type="journal article" date="2019" name="Int. J. Syst. Evol. Microbiol.">
        <title>The Global Catalogue of Microorganisms (GCM) 10K type strain sequencing project: providing services to taxonomists for standard genome sequencing and annotation.</title>
        <authorList>
            <consortium name="The Broad Institute Genomics Platform"/>
            <consortium name="The Broad Institute Genome Sequencing Center for Infectious Disease"/>
            <person name="Wu L."/>
            <person name="Ma J."/>
        </authorList>
    </citation>
    <scope>NUCLEOTIDE SEQUENCE [LARGE SCALE GENOMIC DNA]</scope>
    <source>
        <strain evidence="22">TISTR 2562</strain>
    </source>
</reference>
<keyword evidence="22" id="KW-1185">Reference proteome</keyword>
<keyword evidence="8 17" id="KW-0812">Transmembrane</keyword>